<gene>
    <name evidence="1" type="ORF">KIN20_009669</name>
</gene>
<dbReference type="AlphaFoldDB" id="A0AAD5QLE8"/>
<dbReference type="Proteomes" id="UP001196413">
    <property type="component" value="Unassembled WGS sequence"/>
</dbReference>
<keyword evidence="2" id="KW-1185">Reference proteome</keyword>
<organism evidence="1 2">
    <name type="scientific">Parelaphostrongylus tenuis</name>
    <name type="common">Meningeal worm</name>
    <dbReference type="NCBI Taxonomy" id="148309"/>
    <lineage>
        <taxon>Eukaryota</taxon>
        <taxon>Metazoa</taxon>
        <taxon>Ecdysozoa</taxon>
        <taxon>Nematoda</taxon>
        <taxon>Chromadorea</taxon>
        <taxon>Rhabditida</taxon>
        <taxon>Rhabditina</taxon>
        <taxon>Rhabditomorpha</taxon>
        <taxon>Strongyloidea</taxon>
        <taxon>Metastrongylidae</taxon>
        <taxon>Parelaphostrongylus</taxon>
    </lineage>
</organism>
<proteinExistence type="predicted"/>
<accession>A0AAD5QLE8</accession>
<reference evidence="1" key="1">
    <citation type="submission" date="2021-06" db="EMBL/GenBank/DDBJ databases">
        <title>Parelaphostrongylus tenuis whole genome reference sequence.</title>
        <authorList>
            <person name="Garwood T.J."/>
            <person name="Larsen P.A."/>
            <person name="Fountain-Jones N.M."/>
            <person name="Garbe J.R."/>
            <person name="Macchietto M.G."/>
            <person name="Kania S.A."/>
            <person name="Gerhold R.W."/>
            <person name="Richards J.E."/>
            <person name="Wolf T.M."/>
        </authorList>
    </citation>
    <scope>NUCLEOTIDE SEQUENCE</scope>
    <source>
        <strain evidence="1">MNPRO001-30</strain>
        <tissue evidence="1">Meninges</tissue>
    </source>
</reference>
<sequence>MLYYSETLILSGQLHVLRERKFVECDSVTSDLLTHLSMFAPMLRRLDALSCSMPEDMDVLLFVPSISTRIASQLQITWRQNDRHAKSLAECYLALKHERQDILKGKKARFTAKTFSSGEEGKEIVISELDSAKSLTIRDYNDHHRYRTLGFFVGRDH</sequence>
<evidence type="ECO:0000313" key="1">
    <source>
        <dbReference type="EMBL" id="KAJ1353110.1"/>
    </source>
</evidence>
<protein>
    <submittedName>
        <fullName evidence="1">Uncharacterized protein</fullName>
    </submittedName>
</protein>
<comment type="caution">
    <text evidence="1">The sequence shown here is derived from an EMBL/GenBank/DDBJ whole genome shotgun (WGS) entry which is preliminary data.</text>
</comment>
<dbReference type="EMBL" id="JAHQIW010001607">
    <property type="protein sequence ID" value="KAJ1353110.1"/>
    <property type="molecule type" value="Genomic_DNA"/>
</dbReference>
<evidence type="ECO:0000313" key="2">
    <source>
        <dbReference type="Proteomes" id="UP001196413"/>
    </source>
</evidence>
<name>A0AAD5QLE8_PARTN</name>